<feature type="compositionally biased region" description="Pro residues" evidence="1">
    <location>
        <begin position="26"/>
        <end position="42"/>
    </location>
</feature>
<feature type="region of interest" description="Disordered" evidence="1">
    <location>
        <begin position="22"/>
        <end position="47"/>
    </location>
</feature>
<reference evidence="4 5" key="1">
    <citation type="submission" date="2024-10" db="EMBL/GenBank/DDBJ databases">
        <title>Updated reference genomes for cyclostephanoid diatoms.</title>
        <authorList>
            <person name="Roberts W.R."/>
            <person name="Alverson A.J."/>
        </authorList>
    </citation>
    <scope>NUCLEOTIDE SEQUENCE [LARGE SCALE GENOMIC DNA]</scope>
    <source>
        <strain evidence="4 5">AJA276-08</strain>
    </source>
</reference>
<organism evidence="4 5">
    <name type="scientific">Stephanodiscus triporus</name>
    <dbReference type="NCBI Taxonomy" id="2934178"/>
    <lineage>
        <taxon>Eukaryota</taxon>
        <taxon>Sar</taxon>
        <taxon>Stramenopiles</taxon>
        <taxon>Ochrophyta</taxon>
        <taxon>Bacillariophyta</taxon>
        <taxon>Coscinodiscophyceae</taxon>
        <taxon>Thalassiosirophycidae</taxon>
        <taxon>Stephanodiscales</taxon>
        <taxon>Stephanodiscaceae</taxon>
        <taxon>Stephanodiscus</taxon>
    </lineage>
</organism>
<dbReference type="Proteomes" id="UP001530315">
    <property type="component" value="Unassembled WGS sequence"/>
</dbReference>
<name>A0ABD3PY50_9STRA</name>
<protein>
    <recommendedName>
        <fullName evidence="3">OTU domain-containing protein</fullName>
    </recommendedName>
</protein>
<gene>
    <name evidence="4" type="ORF">ACHAW5_006834</name>
</gene>
<dbReference type="CDD" id="cd22744">
    <property type="entry name" value="OTU"/>
    <property type="match status" value="1"/>
</dbReference>
<dbReference type="Gene3D" id="3.90.70.80">
    <property type="match status" value="1"/>
</dbReference>
<dbReference type="PROSITE" id="PS50802">
    <property type="entry name" value="OTU"/>
    <property type="match status" value="1"/>
</dbReference>
<keyword evidence="2" id="KW-0732">Signal</keyword>
<feature type="signal peptide" evidence="2">
    <location>
        <begin position="1"/>
        <end position="22"/>
    </location>
</feature>
<evidence type="ECO:0000313" key="4">
    <source>
        <dbReference type="EMBL" id="KAL3792927.1"/>
    </source>
</evidence>
<feature type="chain" id="PRO_5044794174" description="OTU domain-containing protein" evidence="2">
    <location>
        <begin position="23"/>
        <end position="298"/>
    </location>
</feature>
<evidence type="ECO:0000256" key="1">
    <source>
        <dbReference type="SAM" id="MobiDB-lite"/>
    </source>
</evidence>
<keyword evidence="5" id="KW-1185">Reference proteome</keyword>
<feature type="domain" description="OTU" evidence="3">
    <location>
        <begin position="83"/>
        <end position="290"/>
    </location>
</feature>
<evidence type="ECO:0000256" key="2">
    <source>
        <dbReference type="SAM" id="SignalP"/>
    </source>
</evidence>
<dbReference type="Pfam" id="PF02338">
    <property type="entry name" value="OTU"/>
    <property type="match status" value="1"/>
</dbReference>
<evidence type="ECO:0000313" key="5">
    <source>
        <dbReference type="Proteomes" id="UP001530315"/>
    </source>
</evidence>
<proteinExistence type="predicted"/>
<dbReference type="InterPro" id="IPR003323">
    <property type="entry name" value="OTU_dom"/>
</dbReference>
<sequence length="298" mass="32494">MPSSLVLSVAFASLLRLRSTASFSMPTPPPPSPSPPPPPSSSPPRYDFNSFEFDPSTGICRRPSSFRYDPGPGDGDGDEARYFVMRNVPGDGDCVFHAVLGSVFVSMGMINPDAAYSDSVHSMALEMRRVVANFLSSPEGTLYVNNRPRKRIVRCRVLLQSAAKNEGLSAEERGGLYGGGPELTVLSNILRRPISIFHIKQYTTAHSTGENCCELQRMGVFGEGIFEDSCQSVPDSVVYNAVFFTLDARARQRAEQQSSLSSPLKCSWHLHILIAVAGEGEKHACVLLPSVSILHNDR</sequence>
<evidence type="ECO:0000259" key="3">
    <source>
        <dbReference type="PROSITE" id="PS50802"/>
    </source>
</evidence>
<comment type="caution">
    <text evidence="4">The sequence shown here is derived from an EMBL/GenBank/DDBJ whole genome shotgun (WGS) entry which is preliminary data.</text>
</comment>
<dbReference type="EMBL" id="JALLAZ020000535">
    <property type="protein sequence ID" value="KAL3792927.1"/>
    <property type="molecule type" value="Genomic_DNA"/>
</dbReference>
<dbReference type="AlphaFoldDB" id="A0ABD3PY50"/>
<accession>A0ABD3PY50</accession>